<sequence>VGKTMSELSPNTKSVVEKLFKSREAKEVCDMLEIDCGTESLGCEGWTPEQMERIRFAVLKFGGETDGGLEAAIELANTDWRDLLMAAGFGEDLNAHQKWSQSIAN</sequence>
<dbReference type="EMBL" id="LAZR01006401">
    <property type="protein sequence ID" value="KKM92374.1"/>
    <property type="molecule type" value="Genomic_DNA"/>
</dbReference>
<feature type="non-terminal residue" evidence="1">
    <location>
        <position position="1"/>
    </location>
</feature>
<evidence type="ECO:0000313" key="1">
    <source>
        <dbReference type="EMBL" id="KKM92374.1"/>
    </source>
</evidence>
<accession>A0A0F9LBW9</accession>
<name>A0A0F9LBW9_9ZZZZ</name>
<protein>
    <recommendedName>
        <fullName evidence="2">Aldehyde ferredoxin oxidoreductase C-terminal domain-containing protein</fullName>
    </recommendedName>
</protein>
<gene>
    <name evidence="1" type="ORF">LCGC14_1219160</name>
</gene>
<reference evidence="1" key="1">
    <citation type="journal article" date="2015" name="Nature">
        <title>Complex archaea that bridge the gap between prokaryotes and eukaryotes.</title>
        <authorList>
            <person name="Spang A."/>
            <person name="Saw J.H."/>
            <person name="Jorgensen S.L."/>
            <person name="Zaremba-Niedzwiedzka K."/>
            <person name="Martijn J."/>
            <person name="Lind A.E."/>
            <person name="van Eijk R."/>
            <person name="Schleper C."/>
            <person name="Guy L."/>
            <person name="Ettema T.J."/>
        </authorList>
    </citation>
    <scope>NUCLEOTIDE SEQUENCE</scope>
</reference>
<organism evidence="1">
    <name type="scientific">marine sediment metagenome</name>
    <dbReference type="NCBI Taxonomy" id="412755"/>
    <lineage>
        <taxon>unclassified sequences</taxon>
        <taxon>metagenomes</taxon>
        <taxon>ecological metagenomes</taxon>
    </lineage>
</organism>
<proteinExistence type="predicted"/>
<comment type="caution">
    <text evidence="1">The sequence shown here is derived from an EMBL/GenBank/DDBJ whole genome shotgun (WGS) entry which is preliminary data.</text>
</comment>
<evidence type="ECO:0008006" key="2">
    <source>
        <dbReference type="Google" id="ProtNLM"/>
    </source>
</evidence>
<dbReference type="AlphaFoldDB" id="A0A0F9LBW9"/>